<name>A0A1S1J4I8_9FLAO</name>
<reference evidence="3" key="1">
    <citation type="submission" date="2016-09" db="EMBL/GenBank/DDBJ databases">
        <authorList>
            <person name="Chen S."/>
            <person name="Walker E."/>
        </authorList>
    </citation>
    <scope>NUCLEOTIDE SEQUENCE [LARGE SCALE GENOMIC DNA]</scope>
    <source>
        <strain evidence="3">MSU</strain>
    </source>
</reference>
<evidence type="ECO:0000313" key="4">
    <source>
        <dbReference type="Proteomes" id="UP000198319"/>
    </source>
</evidence>
<dbReference type="Proteomes" id="UP000180252">
    <property type="component" value="Unassembled WGS sequence"/>
</dbReference>
<evidence type="ECO:0000313" key="1">
    <source>
        <dbReference type="EMBL" id="OHT44464.1"/>
    </source>
</evidence>
<accession>A0A1S1J4I8</accession>
<dbReference type="STRING" id="1278819.BHE19_12155"/>
<reference evidence="1" key="2">
    <citation type="submission" date="2016-09" db="EMBL/GenBank/DDBJ databases">
        <authorList>
            <person name="Capua I."/>
            <person name="De Benedictis P."/>
            <person name="Joannis T."/>
            <person name="Lombin L.H."/>
            <person name="Cattoli G."/>
        </authorList>
    </citation>
    <scope>NUCLEOTIDE SEQUENCE [LARGE SCALE GENOMIC DNA]</scope>
    <source>
        <strain evidence="1">MSU</strain>
    </source>
</reference>
<keyword evidence="4" id="KW-1185">Reference proteome</keyword>
<protein>
    <submittedName>
        <fullName evidence="1">Uncharacterized protein</fullName>
    </submittedName>
</protein>
<evidence type="ECO:0000313" key="3">
    <source>
        <dbReference type="Proteomes" id="UP000180252"/>
    </source>
</evidence>
<reference evidence="2 4" key="3">
    <citation type="submission" date="2016-11" db="EMBL/GenBank/DDBJ databases">
        <title>Whole genomes of Flavobacteriaceae.</title>
        <authorList>
            <person name="Stine C."/>
            <person name="Li C."/>
            <person name="Tadesse D."/>
        </authorList>
    </citation>
    <scope>NUCLEOTIDE SEQUENCE [LARGE SCALE GENOMIC DNA]</scope>
    <source>
        <strain evidence="2 4">ATCC BAA-2541</strain>
    </source>
</reference>
<dbReference type="AlphaFoldDB" id="A0A1S1J4I8"/>
<dbReference type="EMBL" id="MIKE01000024">
    <property type="protein sequence ID" value="OHT44464.1"/>
    <property type="molecule type" value="Genomic_DNA"/>
</dbReference>
<dbReference type="EMBL" id="MUHG01000018">
    <property type="protein sequence ID" value="OXB19400.1"/>
    <property type="molecule type" value="Genomic_DNA"/>
</dbReference>
<proteinExistence type="predicted"/>
<evidence type="ECO:0000313" key="2">
    <source>
        <dbReference type="EMBL" id="OXB19400.1"/>
    </source>
</evidence>
<dbReference type="Proteomes" id="UP000198319">
    <property type="component" value="Unassembled WGS sequence"/>
</dbReference>
<gene>
    <name evidence="2" type="ORF">B0A71_12715</name>
    <name evidence="1" type="ORF">BHE19_12155</name>
</gene>
<sequence length="69" mass="7792">MNGYKVKRDSDGILLEECKDNVGVKIGSFDCTANCPHNQNTKKEIQTEAFDLQFVKCSKLIINPLLFDI</sequence>
<comment type="caution">
    <text evidence="1">The sequence shown here is derived from an EMBL/GenBank/DDBJ whole genome shotgun (WGS) entry which is preliminary data.</text>
</comment>
<organism evidence="1 3">
    <name type="scientific">Flavobacterium tructae</name>
    <dbReference type="NCBI Taxonomy" id="1114873"/>
    <lineage>
        <taxon>Bacteria</taxon>
        <taxon>Pseudomonadati</taxon>
        <taxon>Bacteroidota</taxon>
        <taxon>Flavobacteriia</taxon>
        <taxon>Flavobacteriales</taxon>
        <taxon>Flavobacteriaceae</taxon>
        <taxon>Flavobacterium</taxon>
    </lineage>
</organism>